<reference evidence="2" key="1">
    <citation type="submission" date="2015-10" db="EMBL/GenBank/DDBJ databases">
        <authorList>
            <person name="Gilbert D.G."/>
        </authorList>
    </citation>
    <scope>NUCLEOTIDE SEQUENCE</scope>
</reference>
<organism evidence="2">
    <name type="scientific">hydrothermal vent metagenome</name>
    <dbReference type="NCBI Taxonomy" id="652676"/>
    <lineage>
        <taxon>unclassified sequences</taxon>
        <taxon>metagenomes</taxon>
        <taxon>ecological metagenomes</taxon>
    </lineage>
</organism>
<dbReference type="AlphaFoldDB" id="A0A160TG38"/>
<evidence type="ECO:0000313" key="2">
    <source>
        <dbReference type="EMBL" id="CUS43745.1"/>
    </source>
</evidence>
<evidence type="ECO:0000256" key="1">
    <source>
        <dbReference type="SAM" id="MobiDB-lite"/>
    </source>
</evidence>
<sequence length="110" mass="12235">MQARNRLDATRARIDTRAWVMARRERTRHLIELGGLVQKAGLVSLTDDDRALLYGAFLDLAIRLQGDDGAQAKLLYRRRGVRAFATEAEEASRPQRGKQKAKSAASENGA</sequence>
<protein>
    <submittedName>
        <fullName evidence="2">Probable conjugal transfer protein traD</fullName>
    </submittedName>
</protein>
<proteinExistence type="predicted"/>
<gene>
    <name evidence="2" type="ORF">MGWOODY_Smn2963</name>
</gene>
<dbReference type="EMBL" id="CZQE01000081">
    <property type="protein sequence ID" value="CUS43745.1"/>
    <property type="molecule type" value="Genomic_DNA"/>
</dbReference>
<accession>A0A160TG38</accession>
<dbReference type="InterPro" id="IPR009444">
    <property type="entry name" value="Conjugal_tfr_TraD_a-type"/>
</dbReference>
<feature type="region of interest" description="Disordered" evidence="1">
    <location>
        <begin position="86"/>
        <end position="110"/>
    </location>
</feature>
<dbReference type="Pfam" id="PF06412">
    <property type="entry name" value="TraD"/>
    <property type="match status" value="1"/>
</dbReference>
<name>A0A160TG38_9ZZZZ</name>